<sequence length="1215" mass="137149">MSTVGVAAWIVSSYVGQYDIQSKSFGSLLVDDVWFAKMMNEAQVVLVTSWSDMAIRVVFSLGLLGATGKMKELLRCTTSRPSRVATDAAPTSANQLDSVGPLFTNQRCIQNDRADKNLNEVKTTFCGFWNEYRRRGLLRMSRTLFAMWGVIVLTLHVDASLRTPLIECDPKVNPMAGALPSCFTVNFDCYQLGLSGLMEEVEREWKRFDRNTVEKLQILHCPAMEMPIYIQKFQNLGEILVYNTTLVEWNANAALSGFHHPKLQSLSVARSNMTDGFLPPGLQSQEFPSTVFDICFAETNLRALSDDLDVKWPVCSIFIENSLLTAVPPSLLRLQLLILSLSGNPIQTVPRELFEKGYTHDTRLSRTLVRELPQNVSFVLNYATQLVIMNTSISFFWSWIDPLAELALEISSSTILAGGSTYCLDLEKILSGTASMFSEPFQPGHSTLLMNASEANWDILRQVVDCTTTTVADHSMSNLAYWDAKTTNARHGMDYPTLFSSASSYEYVTLSYCSFVFWWLVIFLIHFVTCAYNAGFAKFYWDYDASFLSYSLEVYAIGMPREDFLTIAYVHIALASAHGVCVLHLILCLLSQRTVSFTLESKALCKCFPKKNAGQVGQDRVDSIVSRSFTRVYMNLAHREGFFGVNGKHFHRIHIFREILETALQTIQAIRMSKYLPHPQLNHFYVGLLVVNCWSSVLIHSRWFWHGEAHRRFALVVCDCALDMMSTVGVSAMIALRYADQYNVALAGFNFDDLSDDNWVAQMLNEAQMVLVVSWSDMAMRVIFSLGIIMTTTNMKELLRRKPNRKNRLVPADGHNAHIQLSYEAHTLLSPLPENNDVNWNSRIQMQNPHAKKKVVCSPPRLTPSHGINLLFAFWGFVVLALHIYAITQIPLMECVPKVHPMAGVLPSCFVVDFNCHKLSISGQHDEVLTEWKKFDHRTAVKLIVLHCPAFEVPTSFSDFILLQEIRVYNTTIDNWGDDVAITNTYHPRLTMLSLVRTKMKDGILPVGLQSIDFPANLYYINFCETNLASVPDDIDAKWHVGSSVYVENSKLTAVPQALIRLQPFFLVLGGNPITEIPPELFEIYGMLYLILAHTNISELPRTISNPSMNTPFIDVRNTAVSYFWSWIDPLVEMMLEVSPMILASGSTYCNDLDRIRNGESATFTAPLQADSSSILMNSSEANWDRLIKAVDCSSPLYDTMFDLLGWDGMYRITV</sequence>
<keyword evidence="1" id="KW-0472">Membrane</keyword>
<reference evidence="2" key="1">
    <citation type="submission" date="2013-11" db="EMBL/GenBank/DDBJ databases">
        <title>The Genome Sequence of Phytophthora parasitica CJ02B3.</title>
        <authorList>
            <consortium name="The Broad Institute Genomics Platform"/>
            <person name="Russ C."/>
            <person name="Tyler B."/>
            <person name="Panabieres F."/>
            <person name="Shan W."/>
            <person name="Tripathy S."/>
            <person name="Grunwald N."/>
            <person name="Machado M."/>
            <person name="Johnson C.S."/>
            <person name="Arredondo F."/>
            <person name="Hong C."/>
            <person name="Coffey M."/>
            <person name="Young S.K."/>
            <person name="Zeng Q."/>
            <person name="Gargeya S."/>
            <person name="Fitzgerald M."/>
            <person name="Abouelleil A."/>
            <person name="Alvarado L."/>
            <person name="Chapman S.B."/>
            <person name="Gainer-Dewar J."/>
            <person name="Goldberg J."/>
            <person name="Griggs A."/>
            <person name="Gujja S."/>
            <person name="Hansen M."/>
            <person name="Howarth C."/>
            <person name="Imamovic A."/>
            <person name="Ireland A."/>
            <person name="Larimer J."/>
            <person name="McCowan C."/>
            <person name="Murphy C."/>
            <person name="Pearson M."/>
            <person name="Poon T.W."/>
            <person name="Priest M."/>
            <person name="Roberts A."/>
            <person name="Saif S."/>
            <person name="Shea T."/>
            <person name="Sykes S."/>
            <person name="Wortman J."/>
            <person name="Nusbaum C."/>
            <person name="Birren B."/>
        </authorList>
    </citation>
    <scope>NUCLEOTIDE SEQUENCE [LARGE SCALE GENOMIC DNA]</scope>
    <source>
        <strain evidence="2">CJ02B3</strain>
    </source>
</reference>
<feature type="transmembrane region" description="Helical" evidence="1">
    <location>
        <begin position="683"/>
        <end position="701"/>
    </location>
</feature>
<dbReference type="Gene3D" id="3.80.10.10">
    <property type="entry name" value="Ribonuclease Inhibitor"/>
    <property type="match status" value="2"/>
</dbReference>
<feature type="transmembrane region" description="Helical" evidence="1">
    <location>
        <begin position="564"/>
        <end position="587"/>
    </location>
</feature>
<name>W2FR76_PHYNI</name>
<keyword evidence="1" id="KW-1133">Transmembrane helix</keyword>
<dbReference type="Proteomes" id="UP000053236">
    <property type="component" value="Unassembled WGS sequence"/>
</dbReference>
<dbReference type="AlphaFoldDB" id="W2FR76"/>
<protein>
    <submittedName>
        <fullName evidence="2">Uncharacterized protein</fullName>
    </submittedName>
</protein>
<dbReference type="InterPro" id="IPR032675">
    <property type="entry name" value="LRR_dom_sf"/>
</dbReference>
<feature type="transmembrane region" description="Helical" evidence="1">
    <location>
        <begin position="516"/>
        <end position="543"/>
    </location>
</feature>
<evidence type="ECO:0000313" key="2">
    <source>
        <dbReference type="EMBL" id="ETK73277.1"/>
    </source>
</evidence>
<proteinExistence type="predicted"/>
<feature type="transmembrane region" description="Helical" evidence="1">
    <location>
        <begin position="868"/>
        <end position="887"/>
    </location>
</feature>
<feature type="transmembrane region" description="Helical" evidence="1">
    <location>
        <begin position="713"/>
        <end position="736"/>
    </location>
</feature>
<keyword evidence="1" id="KW-0812">Transmembrane</keyword>
<dbReference type="SUPFAM" id="SSF52058">
    <property type="entry name" value="L domain-like"/>
    <property type="match status" value="1"/>
</dbReference>
<evidence type="ECO:0000256" key="1">
    <source>
        <dbReference type="SAM" id="Phobius"/>
    </source>
</evidence>
<dbReference type="EMBL" id="KI689355">
    <property type="protein sequence ID" value="ETK73277.1"/>
    <property type="molecule type" value="Genomic_DNA"/>
</dbReference>
<gene>
    <name evidence="2" type="ORF">L915_19760</name>
</gene>
<dbReference type="VEuPathDB" id="FungiDB:PPTG_05664"/>
<accession>W2FR76</accession>
<feature type="transmembrane region" description="Helical" evidence="1">
    <location>
        <begin position="778"/>
        <end position="799"/>
    </location>
</feature>
<organism evidence="2">
    <name type="scientific">Phytophthora nicotianae</name>
    <name type="common">Potato buckeye rot agent</name>
    <name type="synonym">Phytophthora parasitica</name>
    <dbReference type="NCBI Taxonomy" id="4792"/>
    <lineage>
        <taxon>Eukaryota</taxon>
        <taxon>Sar</taxon>
        <taxon>Stramenopiles</taxon>
        <taxon>Oomycota</taxon>
        <taxon>Peronosporomycetes</taxon>
        <taxon>Peronosporales</taxon>
        <taxon>Peronosporaceae</taxon>
        <taxon>Phytophthora</taxon>
    </lineage>
</organism>